<protein>
    <submittedName>
        <fullName evidence="7">Formate/nitrite transporter family protein</fullName>
    </submittedName>
</protein>
<comment type="caution">
    <text evidence="7">The sequence shown here is derived from an EMBL/GenBank/DDBJ whole genome shotgun (WGS) entry which is preliminary data.</text>
</comment>
<feature type="transmembrane region" description="Helical" evidence="6">
    <location>
        <begin position="61"/>
        <end position="86"/>
    </location>
</feature>
<dbReference type="PANTHER" id="PTHR30520">
    <property type="entry name" value="FORMATE TRANSPORTER-RELATED"/>
    <property type="match status" value="1"/>
</dbReference>
<evidence type="ECO:0000256" key="4">
    <source>
        <dbReference type="ARBA" id="ARBA00023136"/>
    </source>
</evidence>
<keyword evidence="3 6" id="KW-1133">Transmembrane helix</keyword>
<dbReference type="OrthoDB" id="261587at2"/>
<evidence type="ECO:0000256" key="6">
    <source>
        <dbReference type="SAM" id="Phobius"/>
    </source>
</evidence>
<feature type="region of interest" description="Disordered" evidence="5">
    <location>
        <begin position="1"/>
        <end position="32"/>
    </location>
</feature>
<proteinExistence type="predicted"/>
<dbReference type="GO" id="GO:0005886">
    <property type="term" value="C:plasma membrane"/>
    <property type="evidence" value="ECO:0007669"/>
    <property type="project" value="TreeGrafter"/>
</dbReference>
<feature type="transmembrane region" description="Helical" evidence="6">
    <location>
        <begin position="98"/>
        <end position="116"/>
    </location>
</feature>
<dbReference type="AlphaFoldDB" id="A0A5S3PAV1"/>
<keyword evidence="4 6" id="KW-0472">Membrane</keyword>
<dbReference type="EMBL" id="VANS01000006">
    <property type="protein sequence ID" value="TMM50598.1"/>
    <property type="molecule type" value="Genomic_DNA"/>
</dbReference>
<evidence type="ECO:0000313" key="7">
    <source>
        <dbReference type="EMBL" id="TMM50598.1"/>
    </source>
</evidence>
<dbReference type="Proteomes" id="UP000309550">
    <property type="component" value="Unassembled WGS sequence"/>
</dbReference>
<gene>
    <name evidence="7" type="ORF">FDT80_17235</name>
</gene>
<organism evidence="7 8">
    <name type="scientific">Sulfitobacter sabulilitoris</name>
    <dbReference type="NCBI Taxonomy" id="2562655"/>
    <lineage>
        <taxon>Bacteria</taxon>
        <taxon>Pseudomonadati</taxon>
        <taxon>Pseudomonadota</taxon>
        <taxon>Alphaproteobacteria</taxon>
        <taxon>Rhodobacterales</taxon>
        <taxon>Roseobacteraceae</taxon>
        <taxon>Sulfitobacter</taxon>
    </lineage>
</organism>
<evidence type="ECO:0000256" key="1">
    <source>
        <dbReference type="ARBA" id="ARBA00004141"/>
    </source>
</evidence>
<dbReference type="Gene3D" id="1.20.1080.10">
    <property type="entry name" value="Glycerol uptake facilitator protein"/>
    <property type="match status" value="1"/>
</dbReference>
<feature type="transmembrane region" description="Helical" evidence="6">
    <location>
        <begin position="137"/>
        <end position="162"/>
    </location>
</feature>
<evidence type="ECO:0000256" key="3">
    <source>
        <dbReference type="ARBA" id="ARBA00022989"/>
    </source>
</evidence>
<reference evidence="7 8" key="1">
    <citation type="submission" date="2019-05" db="EMBL/GenBank/DDBJ databases">
        <title>Sulfitobacter sabulilitoris sp. nov., isolated from a marine sand.</title>
        <authorList>
            <person name="Yoon J.-H."/>
        </authorList>
    </citation>
    <scope>NUCLEOTIDE SEQUENCE [LARGE SCALE GENOMIC DNA]</scope>
    <source>
        <strain evidence="7 8">HSMS-29</strain>
    </source>
</reference>
<evidence type="ECO:0000256" key="5">
    <source>
        <dbReference type="SAM" id="MobiDB-lite"/>
    </source>
</evidence>
<accession>A0A5S3PAV1</accession>
<sequence length="291" mass="31789">MTPFQKAEAFKAAAKARRNKSDSAENEEESVRDALSLAPKLVYEVIRREGEEEMERPKRSLIWSGIAAGVMISMSVLGEAILRTYLPDTPSRYLIENLGYSLGFLAVIMGRMQLFTENTITTVLPVMVSRSFHTFVCMLRLWGIVLGANVVGAFAAASLFVFTTAISPEVMVAVMELSHHATGMGANQAFWRAIPAGVIVALIVWMLPQADSSKFFLILTFTWLIAAGDFTHIVAGSVEMAVLMLEGDLGFDGAMRGFFLPVLTGNIIGGTVIFALMAWGQVRDELPQVSE</sequence>
<keyword evidence="8" id="KW-1185">Reference proteome</keyword>
<dbReference type="RefSeq" id="WP_138663574.1">
    <property type="nucleotide sequence ID" value="NZ_VANS01000006.1"/>
</dbReference>
<evidence type="ECO:0000313" key="8">
    <source>
        <dbReference type="Proteomes" id="UP000309550"/>
    </source>
</evidence>
<name>A0A5S3PAV1_9RHOB</name>
<feature type="transmembrane region" description="Helical" evidence="6">
    <location>
        <begin position="258"/>
        <end position="279"/>
    </location>
</feature>
<feature type="compositionally biased region" description="Low complexity" evidence="5">
    <location>
        <begin position="1"/>
        <end position="13"/>
    </location>
</feature>
<dbReference type="InterPro" id="IPR023271">
    <property type="entry name" value="Aquaporin-like"/>
</dbReference>
<comment type="subcellular location">
    <subcellularLocation>
        <location evidence="1">Membrane</location>
        <topology evidence="1">Multi-pass membrane protein</topology>
    </subcellularLocation>
</comment>
<dbReference type="InterPro" id="IPR000292">
    <property type="entry name" value="For/NO2_transpt"/>
</dbReference>
<evidence type="ECO:0000256" key="2">
    <source>
        <dbReference type="ARBA" id="ARBA00022692"/>
    </source>
</evidence>
<dbReference type="GO" id="GO:0015499">
    <property type="term" value="F:formate transmembrane transporter activity"/>
    <property type="evidence" value="ECO:0007669"/>
    <property type="project" value="TreeGrafter"/>
</dbReference>
<feature type="transmembrane region" description="Helical" evidence="6">
    <location>
        <begin position="215"/>
        <end position="238"/>
    </location>
</feature>
<dbReference type="PANTHER" id="PTHR30520:SF2">
    <property type="entry name" value="INNER MEMBRANE PROTEIN YFDC"/>
    <property type="match status" value="1"/>
</dbReference>
<keyword evidence="2 6" id="KW-0812">Transmembrane</keyword>
<dbReference type="Pfam" id="PF01226">
    <property type="entry name" value="Form_Nir_trans"/>
    <property type="match status" value="1"/>
</dbReference>
<feature type="transmembrane region" description="Helical" evidence="6">
    <location>
        <begin position="189"/>
        <end position="208"/>
    </location>
</feature>